<comment type="caution">
    <text evidence="2">The sequence shown here is derived from an EMBL/GenBank/DDBJ whole genome shotgun (WGS) entry which is preliminary data.</text>
</comment>
<proteinExistence type="predicted"/>
<keyword evidence="3" id="KW-1185">Reference proteome</keyword>
<organism evidence="2 3">
    <name type="scientific">Paramecium primaurelia</name>
    <dbReference type="NCBI Taxonomy" id="5886"/>
    <lineage>
        <taxon>Eukaryota</taxon>
        <taxon>Sar</taxon>
        <taxon>Alveolata</taxon>
        <taxon>Ciliophora</taxon>
        <taxon>Intramacronucleata</taxon>
        <taxon>Oligohymenophorea</taxon>
        <taxon>Peniculida</taxon>
        <taxon>Parameciidae</taxon>
        <taxon>Paramecium</taxon>
    </lineage>
</organism>
<dbReference type="EMBL" id="CAJJDM010000029">
    <property type="protein sequence ID" value="CAD8060657.1"/>
    <property type="molecule type" value="Genomic_DNA"/>
</dbReference>
<dbReference type="OMA" id="YQQNKNH"/>
<evidence type="ECO:0000256" key="1">
    <source>
        <dbReference type="SAM" id="Coils"/>
    </source>
</evidence>
<dbReference type="Proteomes" id="UP000688137">
    <property type="component" value="Unassembled WGS sequence"/>
</dbReference>
<gene>
    <name evidence="2" type="ORF">PPRIM_AZ9-3.1.T0300245</name>
</gene>
<name>A0A8S1L040_PARPR</name>
<accession>A0A8S1L040</accession>
<keyword evidence="1" id="KW-0175">Coiled coil</keyword>
<dbReference type="AlphaFoldDB" id="A0A8S1L040"/>
<evidence type="ECO:0000313" key="3">
    <source>
        <dbReference type="Proteomes" id="UP000688137"/>
    </source>
</evidence>
<feature type="coiled-coil region" evidence="1">
    <location>
        <begin position="97"/>
        <end position="156"/>
    </location>
</feature>
<protein>
    <submittedName>
        <fullName evidence="2">Uncharacterized protein</fullName>
    </submittedName>
</protein>
<reference evidence="2" key="1">
    <citation type="submission" date="2021-01" db="EMBL/GenBank/DDBJ databases">
        <authorList>
            <consortium name="Genoscope - CEA"/>
            <person name="William W."/>
        </authorList>
    </citation>
    <scope>NUCLEOTIDE SEQUENCE</scope>
</reference>
<sequence>MIPRKSSMSKKTIGQPKFILKDDNTLDSSYLEMYQQNKNHNSGQRLQQILQKQINQSQKNKSVEEDRLTRQQFINRSQQVVRQDLGSYTPQNISYEDVDLREENKQLKQQIRKLQLELQQSKHQNQLLIQDFEQLRDQLEKQSEEFNQAFELINDEKLLIQQEIDQKDQIIAQLRQQLAPPSKTQMQIDEIKNRILARKSVHRSSRENITQLMNDMDQSARQDLKENLMDYNNRIILQKSIK</sequence>
<evidence type="ECO:0000313" key="2">
    <source>
        <dbReference type="EMBL" id="CAD8060657.1"/>
    </source>
</evidence>